<evidence type="ECO:0000313" key="3">
    <source>
        <dbReference type="EMBL" id="UOF92347.1"/>
    </source>
</evidence>
<proteinExistence type="inferred from homology"/>
<gene>
    <name evidence="3" type="ORF">LSG31_09380</name>
</gene>
<dbReference type="Proteomes" id="UP000830167">
    <property type="component" value="Chromosome"/>
</dbReference>
<evidence type="ECO:0000256" key="1">
    <source>
        <dbReference type="ARBA" id="ARBA00007521"/>
    </source>
</evidence>
<protein>
    <submittedName>
        <fullName evidence="3">Type II toxin-antitoxin system PemK/MazF family toxin</fullName>
    </submittedName>
</protein>
<dbReference type="EMBL" id="CP089291">
    <property type="protein sequence ID" value="UOF92347.1"/>
    <property type="molecule type" value="Genomic_DNA"/>
</dbReference>
<dbReference type="SUPFAM" id="SSF50118">
    <property type="entry name" value="Cell growth inhibitor/plasmid maintenance toxic component"/>
    <property type="match status" value="1"/>
</dbReference>
<keyword evidence="2" id="KW-1277">Toxin-antitoxin system</keyword>
<sequence>MNKMTHITTYDIGDVLLVPFPFSDLSEVKQRPAMVINNKEHQRDTNHVICMVISSKEPKGKWDIRLEKWKEAGLLFPSIVKIGKVFSLDHSEVRKYLV</sequence>
<dbReference type="Gene3D" id="2.30.30.110">
    <property type="match status" value="1"/>
</dbReference>
<organism evidence="3 4">
    <name type="scientific">Fodinisporobacter ferrooxydans</name>
    <dbReference type="NCBI Taxonomy" id="2901836"/>
    <lineage>
        <taxon>Bacteria</taxon>
        <taxon>Bacillati</taxon>
        <taxon>Bacillota</taxon>
        <taxon>Bacilli</taxon>
        <taxon>Bacillales</taxon>
        <taxon>Alicyclobacillaceae</taxon>
        <taxon>Fodinisporobacter</taxon>
    </lineage>
</organism>
<evidence type="ECO:0000256" key="2">
    <source>
        <dbReference type="ARBA" id="ARBA00022649"/>
    </source>
</evidence>
<name>A0ABY4CSD9_9BACL</name>
<comment type="similarity">
    <text evidence="1">Belongs to the PemK/MazF family.</text>
</comment>
<accession>A0ABY4CSD9</accession>
<dbReference type="InterPro" id="IPR003477">
    <property type="entry name" value="PemK-like"/>
</dbReference>
<dbReference type="Pfam" id="PF02452">
    <property type="entry name" value="PemK_toxin"/>
    <property type="match status" value="1"/>
</dbReference>
<reference evidence="3" key="1">
    <citation type="submission" date="2021-12" db="EMBL/GenBank/DDBJ databases">
        <title>Alicyclobacillaceae gen. nov., sp. nov., isolated from chalcocite enrichment system.</title>
        <authorList>
            <person name="Jiang Z."/>
        </authorList>
    </citation>
    <scope>NUCLEOTIDE SEQUENCE</scope>
    <source>
        <strain evidence="3">MYW30-H2</strain>
    </source>
</reference>
<keyword evidence="4" id="KW-1185">Reference proteome</keyword>
<dbReference type="RefSeq" id="WP_347439018.1">
    <property type="nucleotide sequence ID" value="NZ_CP089291.1"/>
</dbReference>
<dbReference type="InterPro" id="IPR011067">
    <property type="entry name" value="Plasmid_toxin/cell-grow_inhib"/>
</dbReference>
<evidence type="ECO:0000313" key="4">
    <source>
        <dbReference type="Proteomes" id="UP000830167"/>
    </source>
</evidence>